<feature type="non-terminal residue" evidence="4">
    <location>
        <position position="1"/>
    </location>
</feature>
<sequence>KGSKVIKKHSMRFSGVEKNPQIDDAYLLIGKACFYAQDYKSASATFSHIIAQYKDKKEMYLPMIWLALTDSRMKQYSERDILLDQVKNRMSEGKAPKSLHNFLYTVYAENALAQGKNGLALEYLGKRKYRFLRSKLNTRILFIEGQIYQRAGQYDEATKRFKKTARRAGDYEMQFASKLNIAMCYDPKTSNSKGIISKLEKMLDDKKNAEFKDQIYYALGEVYYRDKNIDKACLQWEESVKNSVSNNIQKITSSLRAANTYFDILEKYEKAQMYYDTALAIMPKDYPDLAKIESRQKVLTNLVENLRCVERWDSLLAMSELSEEELNRRIDGYIEEYKRIQKEKEEAEKKARALAASLAGMTNYNQFNNKSNWYFYNNATVQVGQMEFKRIWGERKLEDNWRLSNKNKDFDFDQLDEMFDENGNPMDSTQSELAKTTAKSNDPSKREYYTKDIPFKPEQKETAHAEIADALLSAGYIYYQGLNNNIKAIETFLDLHRRYPTHKNILPSSYHLYRIYDVIGQYPNSNFYKNKILNEYPESEFAMMIKNPDYWSELSEANSLGEKLYTQVYDIYAKDLYKEAIEEGQKAIDSLGFGPYIPKLMYIQALAKGRLYGIDSLAMDLNLILHNYTEHEIAPVIESQLKHLAAAYPDGKIDLTYNPKTRKDPSENEAEKTEGEGQDSKTEEDRKVNKDDILDAESLVFRFKDMRHYYVLLFDDGKIDASRIEDEFQSYNDSLFRDKNLKTTTMLFTMSEQMLSVRSFENKQQALDYYLAMEAENGLLSKYDKNYYKHFVISMQNYPTFYNRKNIEAYLKFFRLMYLKPLEEQTQETASEENTEAKQ</sequence>
<evidence type="ECO:0000313" key="4">
    <source>
        <dbReference type="EMBL" id="HIW87786.1"/>
    </source>
</evidence>
<evidence type="ECO:0000256" key="1">
    <source>
        <dbReference type="PROSITE-ProRule" id="PRU00339"/>
    </source>
</evidence>
<dbReference type="Proteomes" id="UP000824267">
    <property type="component" value="Unassembled WGS sequence"/>
</dbReference>
<dbReference type="EMBL" id="DXGG01000186">
    <property type="protein sequence ID" value="HIW87786.1"/>
    <property type="molecule type" value="Genomic_DNA"/>
</dbReference>
<keyword evidence="1" id="KW-0802">TPR repeat</keyword>
<dbReference type="PROSITE" id="PS50005">
    <property type="entry name" value="TPR"/>
    <property type="match status" value="1"/>
</dbReference>
<dbReference type="Gene3D" id="1.25.40.10">
    <property type="entry name" value="Tetratricopeptide repeat domain"/>
    <property type="match status" value="3"/>
</dbReference>
<evidence type="ECO:0000256" key="2">
    <source>
        <dbReference type="SAM" id="Coils"/>
    </source>
</evidence>
<evidence type="ECO:0000256" key="3">
    <source>
        <dbReference type="SAM" id="MobiDB-lite"/>
    </source>
</evidence>
<feature type="repeat" description="TPR" evidence="1">
    <location>
        <begin position="138"/>
        <end position="171"/>
    </location>
</feature>
<proteinExistence type="predicted"/>
<feature type="compositionally biased region" description="Polar residues" evidence="3">
    <location>
        <begin position="425"/>
        <end position="441"/>
    </location>
</feature>
<evidence type="ECO:0000313" key="5">
    <source>
        <dbReference type="Proteomes" id="UP000824267"/>
    </source>
</evidence>
<protein>
    <submittedName>
        <fullName evidence="4">Tetratricopeptide repeat protein</fullName>
    </submittedName>
</protein>
<dbReference type="InterPro" id="IPR011990">
    <property type="entry name" value="TPR-like_helical_dom_sf"/>
</dbReference>
<dbReference type="SUPFAM" id="SSF48452">
    <property type="entry name" value="TPR-like"/>
    <property type="match status" value="2"/>
</dbReference>
<name>A0A9D1RGE4_9BACT</name>
<comment type="caution">
    <text evidence="4">The sequence shown here is derived from an EMBL/GenBank/DDBJ whole genome shotgun (WGS) entry which is preliminary data.</text>
</comment>
<feature type="region of interest" description="Disordered" evidence="3">
    <location>
        <begin position="422"/>
        <end position="448"/>
    </location>
</feature>
<dbReference type="InterPro" id="IPR019734">
    <property type="entry name" value="TPR_rpt"/>
</dbReference>
<dbReference type="AlphaFoldDB" id="A0A9D1RGE4"/>
<reference evidence="4" key="2">
    <citation type="submission" date="2021-04" db="EMBL/GenBank/DDBJ databases">
        <authorList>
            <person name="Gilroy R."/>
        </authorList>
    </citation>
    <scope>NUCLEOTIDE SEQUENCE</scope>
    <source>
        <strain evidence="4">Gambia16-930</strain>
    </source>
</reference>
<gene>
    <name evidence="4" type="ORF">IAC47_05890</name>
</gene>
<keyword evidence="2" id="KW-0175">Coiled coil</keyword>
<dbReference type="SMART" id="SM00028">
    <property type="entry name" value="TPR"/>
    <property type="match status" value="5"/>
</dbReference>
<accession>A0A9D1RGE4</accession>
<reference evidence="4" key="1">
    <citation type="journal article" date="2021" name="PeerJ">
        <title>Extensive microbial diversity within the chicken gut microbiome revealed by metagenomics and culture.</title>
        <authorList>
            <person name="Gilroy R."/>
            <person name="Ravi A."/>
            <person name="Getino M."/>
            <person name="Pursley I."/>
            <person name="Horton D.L."/>
            <person name="Alikhan N.F."/>
            <person name="Baker D."/>
            <person name="Gharbi K."/>
            <person name="Hall N."/>
            <person name="Watson M."/>
            <person name="Adriaenssens E.M."/>
            <person name="Foster-Nyarko E."/>
            <person name="Jarju S."/>
            <person name="Secka A."/>
            <person name="Antonio M."/>
            <person name="Oren A."/>
            <person name="Chaudhuri R.R."/>
            <person name="La Ragione R."/>
            <person name="Hildebrand F."/>
            <person name="Pallen M.J."/>
        </authorList>
    </citation>
    <scope>NUCLEOTIDE SEQUENCE</scope>
    <source>
        <strain evidence="4">Gambia16-930</strain>
    </source>
</reference>
<feature type="compositionally biased region" description="Basic and acidic residues" evidence="3">
    <location>
        <begin position="661"/>
        <end position="688"/>
    </location>
</feature>
<feature type="coiled-coil region" evidence="2">
    <location>
        <begin position="323"/>
        <end position="357"/>
    </location>
</feature>
<organism evidence="4 5">
    <name type="scientific">Candidatus Onthomorpha intestinigallinarum</name>
    <dbReference type="NCBI Taxonomy" id="2840880"/>
    <lineage>
        <taxon>Bacteria</taxon>
        <taxon>Pseudomonadati</taxon>
        <taxon>Bacteroidota</taxon>
        <taxon>Bacteroidia</taxon>
        <taxon>Bacteroidales</taxon>
        <taxon>Candidatus Onthomorpha</taxon>
    </lineage>
</organism>
<feature type="region of interest" description="Disordered" evidence="3">
    <location>
        <begin position="656"/>
        <end position="688"/>
    </location>
</feature>